<gene>
    <name evidence="3" type="ORF">M9980_01050</name>
</gene>
<accession>A0ABY4TWG8</accession>
<organism evidence="3 4">
    <name type="scientific">Sphingomonas donggukensis</name>
    <dbReference type="NCBI Taxonomy" id="2949093"/>
    <lineage>
        <taxon>Bacteria</taxon>
        <taxon>Pseudomonadati</taxon>
        <taxon>Pseudomonadota</taxon>
        <taxon>Alphaproteobacteria</taxon>
        <taxon>Sphingomonadales</taxon>
        <taxon>Sphingomonadaceae</taxon>
        <taxon>Sphingomonas</taxon>
    </lineage>
</organism>
<feature type="signal peptide" evidence="2">
    <location>
        <begin position="1"/>
        <end position="26"/>
    </location>
</feature>
<dbReference type="InterPro" id="IPR010131">
    <property type="entry name" value="MdtP/NodT-like"/>
</dbReference>
<keyword evidence="4" id="KW-1185">Reference proteome</keyword>
<proteinExistence type="inferred from homology"/>
<protein>
    <submittedName>
        <fullName evidence="3">TolC family protein</fullName>
    </submittedName>
</protein>
<dbReference type="SUPFAM" id="SSF56954">
    <property type="entry name" value="Outer membrane efflux proteins (OEP)"/>
    <property type="match status" value="1"/>
</dbReference>
<reference evidence="3" key="1">
    <citation type="submission" date="2022-05" db="EMBL/GenBank/DDBJ databases">
        <title>Sphingomonas sp. strain RMG20 Genome sequencing and assembly.</title>
        <authorList>
            <person name="Kim I."/>
        </authorList>
    </citation>
    <scope>NUCLEOTIDE SEQUENCE</scope>
    <source>
        <strain evidence="3">RMG20</strain>
    </source>
</reference>
<sequence>MGTTQRRAACAFGCLAAMIGGQPAVAGPLTFEAALAKAQASAPSVKAKVLGTDASRASRAGAGQLPDPKLALGIDSFPISGPLAFEPSRDNFTWARVGVSQDIPNLAKRHAQRGRADAEIAVAEAGTLAEVRVVAVQTAVAWITLAYAERRLAALDDVLARLGRFVRTSPSAVASGSARPAQTLAGREAMARLQDRRDELVSAVARAKAELTRWTSEAAPEIAGAMPNLAVDPARLRAILERHPSLILQAAQVGRADADLRLAQAERRPDFGVDLSYQRRDPRFGDYVSAGVTIGLPLFKKHRQDPLIAARAAEAGSARAETDATRRALTADLEAGLADHVMHHDQWLRARDVLQPLAQERVTLETGSYAAGRAGLVDLVDAHATLADAILTTLDREATVAADGARLNLLFGSVDR</sequence>
<dbReference type="Gene3D" id="1.20.1600.10">
    <property type="entry name" value="Outer membrane efflux proteins (OEP)"/>
    <property type="match status" value="1"/>
</dbReference>
<evidence type="ECO:0000256" key="2">
    <source>
        <dbReference type="SAM" id="SignalP"/>
    </source>
</evidence>
<comment type="similarity">
    <text evidence="1">Belongs to the outer membrane factor (OMF) (TC 1.B.17) family.</text>
</comment>
<keyword evidence="2" id="KW-0732">Signal</keyword>
<dbReference type="PANTHER" id="PTHR30203">
    <property type="entry name" value="OUTER MEMBRANE CATION EFFLUX PROTEIN"/>
    <property type="match status" value="1"/>
</dbReference>
<dbReference type="Proteomes" id="UP001055580">
    <property type="component" value="Chromosome"/>
</dbReference>
<evidence type="ECO:0000313" key="3">
    <source>
        <dbReference type="EMBL" id="URW75852.1"/>
    </source>
</evidence>
<dbReference type="Pfam" id="PF02321">
    <property type="entry name" value="OEP"/>
    <property type="match status" value="1"/>
</dbReference>
<evidence type="ECO:0000313" key="4">
    <source>
        <dbReference type="Proteomes" id="UP001055580"/>
    </source>
</evidence>
<feature type="chain" id="PRO_5046800418" evidence="2">
    <location>
        <begin position="27"/>
        <end position="416"/>
    </location>
</feature>
<dbReference type="InterPro" id="IPR003423">
    <property type="entry name" value="OMP_efflux"/>
</dbReference>
<dbReference type="EMBL" id="CP098401">
    <property type="protein sequence ID" value="URW75852.1"/>
    <property type="molecule type" value="Genomic_DNA"/>
</dbReference>
<dbReference type="PANTHER" id="PTHR30203:SF24">
    <property type="entry name" value="BLR4935 PROTEIN"/>
    <property type="match status" value="1"/>
</dbReference>
<name>A0ABY4TWG8_9SPHN</name>
<dbReference type="RefSeq" id="WP_250752449.1">
    <property type="nucleotide sequence ID" value="NZ_CP098401.1"/>
</dbReference>
<evidence type="ECO:0000256" key="1">
    <source>
        <dbReference type="ARBA" id="ARBA00007613"/>
    </source>
</evidence>